<dbReference type="EMBL" id="JAEKNR010000050">
    <property type="protein sequence ID" value="MBJ7597294.1"/>
    <property type="molecule type" value="Genomic_DNA"/>
</dbReference>
<evidence type="ECO:0000313" key="2">
    <source>
        <dbReference type="EMBL" id="MBJ7597294.1"/>
    </source>
</evidence>
<evidence type="ECO:0000313" key="3">
    <source>
        <dbReference type="Proteomes" id="UP000612893"/>
    </source>
</evidence>
<keyword evidence="3" id="KW-1185">Reference proteome</keyword>
<keyword evidence="1" id="KW-0472">Membrane</keyword>
<feature type="transmembrane region" description="Helical" evidence="1">
    <location>
        <begin position="21"/>
        <end position="40"/>
    </location>
</feature>
<sequence length="49" mass="5563">MKLVFTVGSDAPSRKVGMLPVLKYGVVTVLALLAMNRGDIRRYLRLRRM</sequence>
<dbReference type="Proteomes" id="UP000612893">
    <property type="component" value="Unassembled WGS sequence"/>
</dbReference>
<protein>
    <submittedName>
        <fullName evidence="2">Uncharacterized protein</fullName>
    </submittedName>
</protein>
<name>A0A934K002_9BACT</name>
<comment type="caution">
    <text evidence="2">The sequence shown here is derived from an EMBL/GenBank/DDBJ whole genome shotgun (WGS) entry which is preliminary data.</text>
</comment>
<proteinExistence type="predicted"/>
<organism evidence="2 3">
    <name type="scientific">Candidatus Nephthysia bennettiae</name>
    <dbReference type="NCBI Taxonomy" id="3127016"/>
    <lineage>
        <taxon>Bacteria</taxon>
        <taxon>Bacillati</taxon>
        <taxon>Candidatus Dormiibacterota</taxon>
        <taxon>Candidatus Dormibacteria</taxon>
        <taxon>Candidatus Dormibacterales</taxon>
        <taxon>Candidatus Dormibacteraceae</taxon>
        <taxon>Candidatus Nephthysia</taxon>
    </lineage>
</organism>
<dbReference type="Pfam" id="PF21833">
    <property type="entry name" value="DUF6893"/>
    <property type="match status" value="1"/>
</dbReference>
<dbReference type="AlphaFoldDB" id="A0A934K002"/>
<keyword evidence="1" id="KW-0812">Transmembrane</keyword>
<dbReference type="RefSeq" id="WP_338199409.1">
    <property type="nucleotide sequence ID" value="NZ_JAEKNR010000050.1"/>
</dbReference>
<gene>
    <name evidence="2" type="ORF">JF922_04305</name>
</gene>
<reference evidence="2" key="1">
    <citation type="submission" date="2020-10" db="EMBL/GenBank/DDBJ databases">
        <title>Ca. Dormibacterota MAGs.</title>
        <authorList>
            <person name="Montgomery K."/>
        </authorList>
    </citation>
    <scope>NUCLEOTIDE SEQUENCE [LARGE SCALE GENOMIC DNA]</scope>
    <source>
        <strain evidence="2">SC8812_S17_10</strain>
    </source>
</reference>
<accession>A0A934K002</accession>
<evidence type="ECO:0000256" key="1">
    <source>
        <dbReference type="SAM" id="Phobius"/>
    </source>
</evidence>
<keyword evidence="1" id="KW-1133">Transmembrane helix</keyword>
<dbReference type="InterPro" id="IPR054188">
    <property type="entry name" value="DUF6893"/>
</dbReference>